<dbReference type="PANTHER" id="PTHR32309">
    <property type="entry name" value="TYROSINE-PROTEIN KINASE"/>
    <property type="match status" value="1"/>
</dbReference>
<dbReference type="GO" id="GO:0004713">
    <property type="term" value="F:protein tyrosine kinase activity"/>
    <property type="evidence" value="ECO:0007669"/>
    <property type="project" value="TreeGrafter"/>
</dbReference>
<proteinExistence type="predicted"/>
<dbReference type="EMBL" id="JXXZ01000010">
    <property type="protein sequence ID" value="KJY98699.1"/>
    <property type="molecule type" value="Genomic_DNA"/>
</dbReference>
<evidence type="ECO:0000256" key="3">
    <source>
        <dbReference type="ARBA" id="ARBA00022692"/>
    </source>
</evidence>
<dbReference type="AlphaFoldDB" id="A0A0F4PJ73"/>
<sequence>MSESVNKTYEPEEIHLLDLLSRIWKGKLIVVGAAFLFGAIFAVVAINTPNMYKSSMLLAAADTGEGGDLSSLANKFGGLASLAGVNLGGAQGTDIALTVEILKSRDFQMQFIDKHQLAVPIFAVSGWDYASDSFLYDSELYDADKQAWVREVEPPKKQEPSLIELRKFMKDEYLKVDFDQNSGLVEVSFSHYSPYFAKETLKKLVAFLNDRTREKDIKEAQKSIDYLNEVIADTRLKDLENVFYELIQQQEQKKMLANTREEYSLRVIDPPIAPEEPAYPNRFGLLLLGLFLGGFIGAVASVFRYSPKK</sequence>
<keyword evidence="3 6" id="KW-0812">Transmembrane</keyword>
<gene>
    <name evidence="8" type="ORF">TW72_13335</name>
</gene>
<dbReference type="PANTHER" id="PTHR32309:SF13">
    <property type="entry name" value="FERRIC ENTEROBACTIN TRANSPORT PROTEIN FEPE"/>
    <property type="match status" value="1"/>
</dbReference>
<evidence type="ECO:0000256" key="1">
    <source>
        <dbReference type="ARBA" id="ARBA00004651"/>
    </source>
</evidence>
<dbReference type="Pfam" id="PF02706">
    <property type="entry name" value="Wzz"/>
    <property type="match status" value="1"/>
</dbReference>
<feature type="transmembrane region" description="Helical" evidence="6">
    <location>
        <begin position="28"/>
        <end position="46"/>
    </location>
</feature>
<dbReference type="GeneID" id="58229477"/>
<dbReference type="PATRIC" id="fig|151081.8.peg.3336"/>
<evidence type="ECO:0000259" key="7">
    <source>
        <dbReference type="Pfam" id="PF02706"/>
    </source>
</evidence>
<evidence type="ECO:0000256" key="5">
    <source>
        <dbReference type="ARBA" id="ARBA00023136"/>
    </source>
</evidence>
<dbReference type="InterPro" id="IPR003856">
    <property type="entry name" value="LPS_length_determ_N"/>
</dbReference>
<dbReference type="InterPro" id="IPR050445">
    <property type="entry name" value="Bact_polysacc_biosynth/exp"/>
</dbReference>
<keyword evidence="5 6" id="KW-0472">Membrane</keyword>
<dbReference type="OrthoDB" id="9775724at2"/>
<dbReference type="GO" id="GO:0005886">
    <property type="term" value="C:plasma membrane"/>
    <property type="evidence" value="ECO:0007669"/>
    <property type="project" value="UniProtKB-SubCell"/>
</dbReference>
<keyword evidence="9" id="KW-1185">Reference proteome</keyword>
<evidence type="ECO:0000256" key="4">
    <source>
        <dbReference type="ARBA" id="ARBA00022989"/>
    </source>
</evidence>
<reference evidence="8 9" key="1">
    <citation type="journal article" date="2015" name="BMC Genomics">
        <title>Genome mining reveals unlocked bioactive potential of marine Gram-negative bacteria.</title>
        <authorList>
            <person name="Machado H."/>
            <person name="Sonnenschein E.C."/>
            <person name="Melchiorsen J."/>
            <person name="Gram L."/>
        </authorList>
    </citation>
    <scope>NUCLEOTIDE SEQUENCE [LARGE SCALE GENOMIC DNA]</scope>
    <source>
        <strain evidence="8 9">S3137</strain>
    </source>
</reference>
<comment type="subcellular location">
    <subcellularLocation>
        <location evidence="1">Cell membrane</location>
        <topology evidence="1">Multi-pass membrane protein</topology>
    </subcellularLocation>
</comment>
<dbReference type="Proteomes" id="UP000033664">
    <property type="component" value="Unassembled WGS sequence"/>
</dbReference>
<feature type="transmembrane region" description="Helical" evidence="6">
    <location>
        <begin position="283"/>
        <end position="303"/>
    </location>
</feature>
<accession>A0A0F4PJ73</accession>
<evidence type="ECO:0000313" key="9">
    <source>
        <dbReference type="Proteomes" id="UP000033664"/>
    </source>
</evidence>
<evidence type="ECO:0000313" key="8">
    <source>
        <dbReference type="EMBL" id="KJY98699.1"/>
    </source>
</evidence>
<protein>
    <recommendedName>
        <fullName evidence="7">Polysaccharide chain length determinant N-terminal domain-containing protein</fullName>
    </recommendedName>
</protein>
<evidence type="ECO:0000256" key="2">
    <source>
        <dbReference type="ARBA" id="ARBA00022475"/>
    </source>
</evidence>
<feature type="domain" description="Polysaccharide chain length determinant N-terminal" evidence="7">
    <location>
        <begin position="12"/>
        <end position="114"/>
    </location>
</feature>
<comment type="caution">
    <text evidence="8">The sequence shown here is derived from an EMBL/GenBank/DDBJ whole genome shotgun (WGS) entry which is preliminary data.</text>
</comment>
<dbReference type="RefSeq" id="WP_045980390.1">
    <property type="nucleotide sequence ID" value="NZ_JXXY01000018.1"/>
</dbReference>
<evidence type="ECO:0000256" key="6">
    <source>
        <dbReference type="SAM" id="Phobius"/>
    </source>
</evidence>
<organism evidence="8 9">
    <name type="scientific">Pseudoalteromonas ruthenica</name>
    <dbReference type="NCBI Taxonomy" id="151081"/>
    <lineage>
        <taxon>Bacteria</taxon>
        <taxon>Pseudomonadati</taxon>
        <taxon>Pseudomonadota</taxon>
        <taxon>Gammaproteobacteria</taxon>
        <taxon>Alteromonadales</taxon>
        <taxon>Pseudoalteromonadaceae</taxon>
        <taxon>Pseudoalteromonas</taxon>
    </lineage>
</organism>
<name>A0A0F4PJ73_9GAMM</name>
<keyword evidence="2" id="KW-1003">Cell membrane</keyword>
<keyword evidence="4 6" id="KW-1133">Transmembrane helix</keyword>